<accession>A0ABU1UVC0</accession>
<keyword evidence="8" id="KW-0411">Iron-sulfur</keyword>
<dbReference type="PIRSF" id="PIRSF005572">
    <property type="entry name" value="NifS"/>
    <property type="match status" value="1"/>
</dbReference>
<comment type="similarity">
    <text evidence="2">Belongs to the class-V pyridoxal-phosphate-dependent aminotransferase family. NifS/IscS subfamily.</text>
</comment>
<dbReference type="GO" id="GO:0031071">
    <property type="term" value="F:cysteine desulfurase activity"/>
    <property type="evidence" value="ECO:0007669"/>
    <property type="project" value="UniProtKB-EC"/>
</dbReference>
<gene>
    <name evidence="12" type="ORF">J2X05_001116</name>
</gene>
<keyword evidence="4 12" id="KW-0808">Transferase</keyword>
<dbReference type="SUPFAM" id="SSF53383">
    <property type="entry name" value="PLP-dependent transferases"/>
    <property type="match status" value="1"/>
</dbReference>
<dbReference type="PROSITE" id="PS00595">
    <property type="entry name" value="AA_TRANSFER_CLASS_5"/>
    <property type="match status" value="1"/>
</dbReference>
<feature type="domain" description="Aminotransferase class V" evidence="11">
    <location>
        <begin position="5"/>
        <end position="371"/>
    </location>
</feature>
<proteinExistence type="inferred from homology"/>
<dbReference type="InterPro" id="IPR000192">
    <property type="entry name" value="Aminotrans_V_dom"/>
</dbReference>
<evidence type="ECO:0000256" key="3">
    <source>
        <dbReference type="ARBA" id="ARBA00012239"/>
    </source>
</evidence>
<sequence>MRKPIYLDYAATTPVAPEVAARMVECLTLDGTFANPASRSHVYGWQAEELVEEARAQVASLINADPREIVWTSGATEANNLALKGVAETYRTNHHAGGHIVVSAIEHKAVLDPASWLEAQGFRVTYLQPTPEGIITADALAAALQADTFLVSIMQVNNELGCINDIKDLVEVCKARGILFHCDAAQSAGKIPVDVKTLGVDLLSLSAHKFYGPKGVGALYVRRSGDVKIAAQIHGGGHERGMRSGTLPTHQLVGMGEAARLAAVHLDEDCERIARLRDRLWQGIADLPGIKRNGSSIDCVSGILNLAFSNADGEMLLLSLRDLAISSGSACNSASMSPSYVLQTIGLDDEAAQASLRFSIGRYTTADEIEYAIEHLRGVIAKLHKA</sequence>
<dbReference type="PANTHER" id="PTHR11601:SF34">
    <property type="entry name" value="CYSTEINE DESULFURASE"/>
    <property type="match status" value="1"/>
</dbReference>
<keyword evidence="6" id="KW-0663">Pyridoxal phosphate</keyword>
<comment type="catalytic activity">
    <reaction evidence="9">
        <text>(sulfur carrier)-H + L-cysteine = (sulfur carrier)-SH + L-alanine</text>
        <dbReference type="Rhea" id="RHEA:43892"/>
        <dbReference type="Rhea" id="RHEA-COMP:14737"/>
        <dbReference type="Rhea" id="RHEA-COMP:14739"/>
        <dbReference type="ChEBI" id="CHEBI:29917"/>
        <dbReference type="ChEBI" id="CHEBI:35235"/>
        <dbReference type="ChEBI" id="CHEBI:57972"/>
        <dbReference type="ChEBI" id="CHEBI:64428"/>
        <dbReference type="EC" id="2.8.1.7"/>
    </reaction>
</comment>
<evidence type="ECO:0000256" key="6">
    <source>
        <dbReference type="ARBA" id="ARBA00022898"/>
    </source>
</evidence>
<keyword evidence="7" id="KW-0408">Iron</keyword>
<dbReference type="Pfam" id="PF00266">
    <property type="entry name" value="Aminotran_5"/>
    <property type="match status" value="1"/>
</dbReference>
<dbReference type="InterPro" id="IPR015424">
    <property type="entry name" value="PyrdxlP-dep_Trfase"/>
</dbReference>
<evidence type="ECO:0000256" key="8">
    <source>
        <dbReference type="ARBA" id="ARBA00023014"/>
    </source>
</evidence>
<dbReference type="PANTHER" id="PTHR11601">
    <property type="entry name" value="CYSTEINE DESULFURYLASE FAMILY MEMBER"/>
    <property type="match status" value="1"/>
</dbReference>
<evidence type="ECO:0000256" key="7">
    <source>
        <dbReference type="ARBA" id="ARBA00023004"/>
    </source>
</evidence>
<keyword evidence="13" id="KW-1185">Reference proteome</keyword>
<keyword evidence="5" id="KW-0479">Metal-binding</keyword>
<dbReference type="Proteomes" id="UP001253595">
    <property type="component" value="Unassembled WGS sequence"/>
</dbReference>
<evidence type="ECO:0000256" key="10">
    <source>
        <dbReference type="RuleBase" id="RU004504"/>
    </source>
</evidence>
<dbReference type="Gene3D" id="3.90.1150.10">
    <property type="entry name" value="Aspartate Aminotransferase, domain 1"/>
    <property type="match status" value="1"/>
</dbReference>
<evidence type="ECO:0000313" key="13">
    <source>
        <dbReference type="Proteomes" id="UP001253595"/>
    </source>
</evidence>
<name>A0ABU1UVC0_9GAMM</name>
<dbReference type="InterPro" id="IPR020578">
    <property type="entry name" value="Aminotrans_V_PyrdxlP_BS"/>
</dbReference>
<dbReference type="InterPro" id="IPR016454">
    <property type="entry name" value="Cysteine_dSase"/>
</dbReference>
<protein>
    <recommendedName>
        <fullName evidence="3">cysteine desulfurase</fullName>
        <ecNumber evidence="3">2.8.1.7</ecNumber>
    </recommendedName>
</protein>
<dbReference type="EC" id="2.8.1.7" evidence="3"/>
<dbReference type="EMBL" id="JAVDVX010000002">
    <property type="protein sequence ID" value="MDR7089110.1"/>
    <property type="molecule type" value="Genomic_DNA"/>
</dbReference>
<dbReference type="Gene3D" id="3.40.640.10">
    <property type="entry name" value="Type I PLP-dependent aspartate aminotransferase-like (Major domain)"/>
    <property type="match status" value="1"/>
</dbReference>
<comment type="cofactor">
    <cofactor evidence="1 10">
        <name>pyridoxal 5'-phosphate</name>
        <dbReference type="ChEBI" id="CHEBI:597326"/>
    </cofactor>
</comment>
<evidence type="ECO:0000256" key="9">
    <source>
        <dbReference type="ARBA" id="ARBA00050776"/>
    </source>
</evidence>
<dbReference type="InterPro" id="IPR015421">
    <property type="entry name" value="PyrdxlP-dep_Trfase_major"/>
</dbReference>
<comment type="caution">
    <text evidence="12">The sequence shown here is derived from an EMBL/GenBank/DDBJ whole genome shotgun (WGS) entry which is preliminary data.</text>
</comment>
<dbReference type="NCBIfam" id="NF010611">
    <property type="entry name" value="PRK14012.1"/>
    <property type="match status" value="1"/>
</dbReference>
<evidence type="ECO:0000259" key="11">
    <source>
        <dbReference type="Pfam" id="PF00266"/>
    </source>
</evidence>
<evidence type="ECO:0000256" key="1">
    <source>
        <dbReference type="ARBA" id="ARBA00001933"/>
    </source>
</evidence>
<evidence type="ECO:0000256" key="5">
    <source>
        <dbReference type="ARBA" id="ARBA00022723"/>
    </source>
</evidence>
<evidence type="ECO:0000313" key="12">
    <source>
        <dbReference type="EMBL" id="MDR7089110.1"/>
    </source>
</evidence>
<dbReference type="RefSeq" id="WP_310069772.1">
    <property type="nucleotide sequence ID" value="NZ_JAVDVX010000002.1"/>
</dbReference>
<reference evidence="12 13" key="1">
    <citation type="submission" date="2023-07" db="EMBL/GenBank/DDBJ databases">
        <title>Sorghum-associated microbial communities from plants grown in Nebraska, USA.</title>
        <authorList>
            <person name="Schachtman D."/>
        </authorList>
    </citation>
    <scope>NUCLEOTIDE SEQUENCE [LARGE SCALE GENOMIC DNA]</scope>
    <source>
        <strain evidence="12 13">BE190</strain>
    </source>
</reference>
<organism evidence="12 13">
    <name type="scientific">Cellvibrio fibrivorans</name>
    <dbReference type="NCBI Taxonomy" id="126350"/>
    <lineage>
        <taxon>Bacteria</taxon>
        <taxon>Pseudomonadati</taxon>
        <taxon>Pseudomonadota</taxon>
        <taxon>Gammaproteobacteria</taxon>
        <taxon>Cellvibrionales</taxon>
        <taxon>Cellvibrionaceae</taxon>
        <taxon>Cellvibrio</taxon>
    </lineage>
</organism>
<dbReference type="InterPro" id="IPR015422">
    <property type="entry name" value="PyrdxlP-dep_Trfase_small"/>
</dbReference>
<evidence type="ECO:0000256" key="2">
    <source>
        <dbReference type="ARBA" id="ARBA00006490"/>
    </source>
</evidence>
<evidence type="ECO:0000256" key="4">
    <source>
        <dbReference type="ARBA" id="ARBA00022679"/>
    </source>
</evidence>